<dbReference type="Proteomes" id="UP000010795">
    <property type="component" value="Plasmid pTHECO01"/>
</dbReference>
<accession>L0EL56</accession>
<dbReference type="eggNOG" id="ENOG5034AZX">
    <property type="taxonomic scope" value="Bacteria"/>
</dbReference>
<geneLocation type="plasmid" evidence="1 2">
    <name>pTHECO01</name>
</geneLocation>
<dbReference type="KEGG" id="tco:Theco_4016"/>
<keyword evidence="1" id="KW-0614">Plasmid</keyword>
<name>L0EL56_THECK</name>
<dbReference type="RefSeq" id="WP_015256734.1">
    <property type="nucleotide sequence ID" value="NC_019898.1"/>
</dbReference>
<evidence type="ECO:0000313" key="1">
    <source>
        <dbReference type="EMBL" id="AGA60020.1"/>
    </source>
</evidence>
<dbReference type="EMBL" id="CP003256">
    <property type="protein sequence ID" value="AGA60020.1"/>
    <property type="molecule type" value="Genomic_DNA"/>
</dbReference>
<evidence type="ECO:0000313" key="2">
    <source>
        <dbReference type="Proteomes" id="UP000010795"/>
    </source>
</evidence>
<organism evidence="1 2">
    <name type="scientific">Thermobacillus composti (strain DSM 18247 / JCM 13945 / KWC4)</name>
    <dbReference type="NCBI Taxonomy" id="717605"/>
    <lineage>
        <taxon>Bacteria</taxon>
        <taxon>Bacillati</taxon>
        <taxon>Bacillota</taxon>
        <taxon>Bacilli</taxon>
        <taxon>Bacillales</taxon>
        <taxon>Paenibacillaceae</taxon>
        <taxon>Thermobacillus</taxon>
    </lineage>
</organism>
<dbReference type="OrthoDB" id="2628108at2"/>
<gene>
    <name evidence="1" type="ordered locus">Theco_4016</name>
</gene>
<reference evidence="2" key="1">
    <citation type="submission" date="2012-01" db="EMBL/GenBank/DDBJ databases">
        <title>Complete sequence of plasmid of Thermobacillus composti KWC4.</title>
        <authorList>
            <person name="Lucas S."/>
            <person name="Han J."/>
            <person name="Lapidus A."/>
            <person name="Cheng J.-F."/>
            <person name="Goodwin L."/>
            <person name="Pitluck S."/>
            <person name="Peters L."/>
            <person name="Ovchinnikova G."/>
            <person name="Teshima H."/>
            <person name="Detter J.C."/>
            <person name="Han C."/>
            <person name="Tapia R."/>
            <person name="Land M."/>
            <person name="Hauser L."/>
            <person name="Kyrpides N."/>
            <person name="Ivanova N."/>
            <person name="Pagani I."/>
            <person name="Anderson I."/>
            <person name="Woyke T."/>
        </authorList>
    </citation>
    <scope>NUCLEOTIDE SEQUENCE [LARGE SCALE GENOMIC DNA]</scope>
    <source>
        <strain evidence="2">DSM 18247 / JCM 13945 / KWC4</strain>
        <plasmid evidence="2">Plasmid pTHECO01</plasmid>
    </source>
</reference>
<dbReference type="AlphaFoldDB" id="L0EL56"/>
<proteinExistence type="predicted"/>
<sequence length="157" mass="18570">MNDQLIKELEFILTHPSCSVDNVETFYQTCLFIYDEVPLFIIVDYMRKTKPRLLREWSARNLVVQKIINEMEIGTDELTNREINIRVDLSGVTPTRAGIYRIEWRTELDEIDVTEYFKGKSIKVIDKKFGEVDLIGYSKVANRNHYNLYLKIKEELT</sequence>
<keyword evidence="2" id="KW-1185">Reference proteome</keyword>
<dbReference type="HOGENOM" id="CLU_1677015_0_0_9"/>
<protein>
    <submittedName>
        <fullName evidence="1">Uncharacterized protein</fullName>
    </submittedName>
</protein>